<keyword evidence="2" id="KW-1185">Reference proteome</keyword>
<proteinExistence type="predicted"/>
<sequence length="81" mass="8538">MSIKRGDVVSHSEASAWGVGKVVELTSLRATVHFNDGTTRKIANSHWGCLVPVLSTLYLSGSDAGLAVVAKTSSKPKKATR</sequence>
<comment type="caution">
    <text evidence="1">The sequence shown here is derived from an EMBL/GenBank/DDBJ whole genome shotgun (WGS) entry which is preliminary data.</text>
</comment>
<evidence type="ECO:0000313" key="1">
    <source>
        <dbReference type="EMBL" id="GFO69501.1"/>
    </source>
</evidence>
<name>A0A6V8NAG1_9BACT</name>
<dbReference type="RefSeq" id="WP_183362077.1">
    <property type="nucleotide sequence ID" value="NZ_BLXZ01000006.1"/>
</dbReference>
<evidence type="ECO:0008006" key="3">
    <source>
        <dbReference type="Google" id="ProtNLM"/>
    </source>
</evidence>
<reference evidence="2" key="1">
    <citation type="submission" date="2020-06" db="EMBL/GenBank/DDBJ databases">
        <title>Draft genomic sequecing of Geomonas sp. Red745.</title>
        <authorList>
            <person name="Itoh H."/>
            <person name="Xu Z.X."/>
            <person name="Ushijima N."/>
            <person name="Masuda Y."/>
            <person name="Shiratori Y."/>
            <person name="Senoo K."/>
        </authorList>
    </citation>
    <scope>NUCLEOTIDE SEQUENCE [LARGE SCALE GENOMIC DNA]</scope>
    <source>
        <strain evidence="2">Red745</strain>
    </source>
</reference>
<evidence type="ECO:0000313" key="2">
    <source>
        <dbReference type="Proteomes" id="UP000587586"/>
    </source>
</evidence>
<protein>
    <recommendedName>
        <fullName evidence="3">DUF3553 domain-containing protein</fullName>
    </recommendedName>
</protein>
<accession>A0A6V8NAG1</accession>
<gene>
    <name evidence="1" type="ORF">GMLC_30800</name>
</gene>
<organism evidence="1 2">
    <name type="scientific">Geomonas limicola</name>
    <dbReference type="NCBI Taxonomy" id="2740186"/>
    <lineage>
        <taxon>Bacteria</taxon>
        <taxon>Pseudomonadati</taxon>
        <taxon>Thermodesulfobacteriota</taxon>
        <taxon>Desulfuromonadia</taxon>
        <taxon>Geobacterales</taxon>
        <taxon>Geobacteraceae</taxon>
        <taxon>Geomonas</taxon>
    </lineage>
</organism>
<dbReference type="Pfam" id="PF12073">
    <property type="entry name" value="DUF3553"/>
    <property type="match status" value="1"/>
</dbReference>
<dbReference type="EMBL" id="BLXZ01000006">
    <property type="protein sequence ID" value="GFO69501.1"/>
    <property type="molecule type" value="Genomic_DNA"/>
</dbReference>
<dbReference type="Proteomes" id="UP000587586">
    <property type="component" value="Unassembled WGS sequence"/>
</dbReference>
<dbReference type="AlphaFoldDB" id="A0A6V8NAG1"/>
<dbReference type="InterPro" id="IPR021938">
    <property type="entry name" value="DUF3553"/>
</dbReference>